<name>A0A538TZ38_UNCEI</name>
<gene>
    <name evidence="2" type="ORF">E6K80_13410</name>
</gene>
<organism evidence="2 3">
    <name type="scientific">Eiseniibacteriota bacterium</name>
    <dbReference type="NCBI Taxonomy" id="2212470"/>
    <lineage>
        <taxon>Bacteria</taxon>
        <taxon>Candidatus Eiseniibacteriota</taxon>
    </lineage>
</organism>
<dbReference type="EMBL" id="VBPA01000365">
    <property type="protein sequence ID" value="TMQ68910.1"/>
    <property type="molecule type" value="Genomic_DNA"/>
</dbReference>
<evidence type="ECO:0000313" key="2">
    <source>
        <dbReference type="EMBL" id="TMQ68910.1"/>
    </source>
</evidence>
<accession>A0A538TZ38</accession>
<reference evidence="2 3" key="1">
    <citation type="journal article" date="2019" name="Nat. Microbiol.">
        <title>Mediterranean grassland soil C-N compound turnover is dependent on rainfall and depth, and is mediated by genomically divergent microorganisms.</title>
        <authorList>
            <person name="Diamond S."/>
            <person name="Andeer P.F."/>
            <person name="Li Z."/>
            <person name="Crits-Christoph A."/>
            <person name="Burstein D."/>
            <person name="Anantharaman K."/>
            <person name="Lane K.R."/>
            <person name="Thomas B.C."/>
            <person name="Pan C."/>
            <person name="Northen T.R."/>
            <person name="Banfield J.F."/>
        </authorList>
    </citation>
    <scope>NUCLEOTIDE SEQUENCE [LARGE SCALE GENOMIC DNA]</scope>
    <source>
        <strain evidence="2">WS_10</strain>
    </source>
</reference>
<proteinExistence type="predicted"/>
<evidence type="ECO:0000313" key="3">
    <source>
        <dbReference type="Proteomes" id="UP000319836"/>
    </source>
</evidence>
<dbReference type="AlphaFoldDB" id="A0A538TZ38"/>
<evidence type="ECO:0008006" key="4">
    <source>
        <dbReference type="Google" id="ProtNLM"/>
    </source>
</evidence>
<feature type="signal peptide" evidence="1">
    <location>
        <begin position="1"/>
        <end position="29"/>
    </location>
</feature>
<protein>
    <recommendedName>
        <fullName evidence="4">Ig-like domain-containing protein</fullName>
    </recommendedName>
</protein>
<feature type="chain" id="PRO_5022146464" description="Ig-like domain-containing protein" evidence="1">
    <location>
        <begin position="30"/>
        <end position="397"/>
    </location>
</feature>
<keyword evidence="1" id="KW-0732">Signal</keyword>
<dbReference type="Proteomes" id="UP000319836">
    <property type="component" value="Unassembled WGS sequence"/>
</dbReference>
<comment type="caution">
    <text evidence="2">The sequence shown here is derived from an EMBL/GenBank/DDBJ whole genome shotgun (WGS) entry which is preliminary data.</text>
</comment>
<sequence length="397" mass="40046">MPLGKRISRLTCLAIATMALLFDPGVRKAAANDLSDDPCTAEDVEIIGSGTVINEPCVCTPGGKFSATVQFTVRNNTSTSRYCIALHLVPDGVVLTAPYDVVLHDVGGSSTAPGKSGSAKYKDTVMYGTITDFPCNAGVVCFGQSGVVRGKCAVGTCTTLSWNTSPGNAACTTADQTPPGGQCRHQQVCVIGFGATLLCTANCNVTCGSSSTLQACAVGPADRGPYSIQVTGDDGSSQTQSSFGDPSGTTCLSFTVNPTKSPTTTYTLTVTDKNGCTRTATASVGVSPTTVTITPAVDPGCNGILSCTASVSGRTCGFTWTIDGQSLATFLSGGAADDARVARTSGTGSSTLAFRALDGACHTIGVSASCANGNQTPCTGTASTKVKQCVGNSTSCP</sequence>
<evidence type="ECO:0000256" key="1">
    <source>
        <dbReference type="SAM" id="SignalP"/>
    </source>
</evidence>